<protein>
    <recommendedName>
        <fullName evidence="2">Peptidase M12B domain-containing protein</fullName>
    </recommendedName>
</protein>
<dbReference type="Pfam" id="PF13688">
    <property type="entry name" value="Reprolysin_5"/>
    <property type="match status" value="1"/>
</dbReference>
<evidence type="ECO:0008006" key="2">
    <source>
        <dbReference type="Google" id="ProtNLM"/>
    </source>
</evidence>
<accession>A0A1B6NSZ9</accession>
<dbReference type="AlphaFoldDB" id="A0A1B6NSZ9"/>
<organism evidence="1">
    <name type="scientific">marine sediment metagenome</name>
    <dbReference type="NCBI Taxonomy" id="412755"/>
    <lineage>
        <taxon>unclassified sequences</taxon>
        <taxon>metagenomes</taxon>
        <taxon>ecological metagenomes</taxon>
    </lineage>
</organism>
<gene>
    <name evidence="1" type="ORF">MGSAQ_002064</name>
</gene>
<dbReference type="SUPFAM" id="SSF55486">
    <property type="entry name" value="Metalloproteases ('zincins'), catalytic domain"/>
    <property type="match status" value="1"/>
</dbReference>
<dbReference type="EMBL" id="AYSL01001149">
    <property type="protein sequence ID" value="KTF06441.1"/>
    <property type="molecule type" value="Genomic_DNA"/>
</dbReference>
<dbReference type="Gene3D" id="3.40.390.10">
    <property type="entry name" value="Collagenase (Catalytic Domain)"/>
    <property type="match status" value="1"/>
</dbReference>
<name>A0A1B6NSZ9_9ZZZZ</name>
<sequence length="254" mass="26957">MKHTFKCLTAMAVSLLCATTVTAATIDVMVLYTQPAANNVSNIDTKINQYISHANRVYQNNAIDLQLRLVGAQSSAATSSDLQPTESALDLLTDSSGVQNARTSNGADMVVLLGNRENIYEGGQLAGYVCGIGWVGQGNNGTLYSSSQSRMYSISAVDCGLSTFVHELGHNMGLGHSVRQGSVGGVYSDGIGHGVDNNFSTIMAYPQAFGSATQLDYFSDPYWSGCNGQACGVENESNAYRAVNAVINQIANYY</sequence>
<dbReference type="GO" id="GO:0008237">
    <property type="term" value="F:metallopeptidase activity"/>
    <property type="evidence" value="ECO:0007669"/>
    <property type="project" value="InterPro"/>
</dbReference>
<reference evidence="1" key="1">
    <citation type="submission" date="2013-11" db="EMBL/GenBank/DDBJ databases">
        <title>Microbial diversity, functional groups and degradation webs in Northern and Southern Mediterranean and Red Sea marine crude oil polluted sites.</title>
        <authorList>
            <person name="Daffonchio D."/>
            <person name="Mapelli F."/>
            <person name="Ferrer M."/>
            <person name="Richter M."/>
            <person name="Cherif A."/>
            <person name="Malkawi H.I."/>
            <person name="Yakimov M.M."/>
            <person name="Abdel-Fattah Y.R."/>
            <person name="Blaghen M."/>
            <person name="Golyshin P.N."/>
            <person name="Kalogerakis N."/>
            <person name="Boon N."/>
            <person name="Magagnini M."/>
            <person name="Fava F."/>
        </authorList>
    </citation>
    <scope>NUCLEOTIDE SEQUENCE</scope>
</reference>
<evidence type="ECO:0000313" key="1">
    <source>
        <dbReference type="EMBL" id="KTF06441.1"/>
    </source>
</evidence>
<comment type="caution">
    <text evidence="1">The sequence shown here is derived from an EMBL/GenBank/DDBJ whole genome shotgun (WGS) entry which is preliminary data.</text>
</comment>
<proteinExistence type="predicted"/>
<dbReference type="InterPro" id="IPR024079">
    <property type="entry name" value="MetalloPept_cat_dom_sf"/>
</dbReference>